<evidence type="ECO:0000256" key="6">
    <source>
        <dbReference type="ARBA" id="ARBA00023288"/>
    </source>
</evidence>
<evidence type="ECO:0000313" key="11">
    <source>
        <dbReference type="Proteomes" id="UP000663870"/>
    </source>
</evidence>
<keyword evidence="4" id="KW-0677">Repeat</keyword>
<dbReference type="PANTHER" id="PTHR23055">
    <property type="entry name" value="CALCIUM BINDING PROTEINS"/>
    <property type="match status" value="1"/>
</dbReference>
<comment type="similarity">
    <text evidence="1">Belongs to the recoverin family.</text>
</comment>
<dbReference type="EMBL" id="CAJNOH010000057">
    <property type="protein sequence ID" value="CAF0820171.1"/>
    <property type="molecule type" value="Genomic_DNA"/>
</dbReference>
<dbReference type="PROSITE" id="PS50222">
    <property type="entry name" value="EF_HAND_2"/>
    <property type="match status" value="2"/>
</dbReference>
<name>A0A813TY16_9BILA</name>
<organism evidence="8 10">
    <name type="scientific">Rotaria sordida</name>
    <dbReference type="NCBI Taxonomy" id="392033"/>
    <lineage>
        <taxon>Eukaryota</taxon>
        <taxon>Metazoa</taxon>
        <taxon>Spiralia</taxon>
        <taxon>Gnathifera</taxon>
        <taxon>Rotifera</taxon>
        <taxon>Eurotatoria</taxon>
        <taxon>Bdelloidea</taxon>
        <taxon>Philodinida</taxon>
        <taxon>Philodinidae</taxon>
        <taxon>Rotaria</taxon>
    </lineage>
</organism>
<dbReference type="PANTHER" id="PTHR23055:SF178">
    <property type="entry name" value="NEUROCALCIN HOMOLOG"/>
    <property type="match status" value="1"/>
</dbReference>
<dbReference type="SMART" id="SM00054">
    <property type="entry name" value="EFh"/>
    <property type="match status" value="2"/>
</dbReference>
<feature type="domain" description="EF-hand" evidence="7">
    <location>
        <begin position="71"/>
        <end position="106"/>
    </location>
</feature>
<evidence type="ECO:0000256" key="1">
    <source>
        <dbReference type="ARBA" id="ARBA00006049"/>
    </source>
</evidence>
<dbReference type="InterPro" id="IPR028846">
    <property type="entry name" value="Recoverin"/>
</dbReference>
<evidence type="ECO:0000256" key="5">
    <source>
        <dbReference type="ARBA" id="ARBA00022837"/>
    </source>
</evidence>
<keyword evidence="6" id="KW-0449">Lipoprotein</keyword>
<dbReference type="InterPro" id="IPR011992">
    <property type="entry name" value="EF-hand-dom_pair"/>
</dbReference>
<keyword evidence="2" id="KW-0519">Myristate</keyword>
<evidence type="ECO:0000259" key="7">
    <source>
        <dbReference type="PROSITE" id="PS50222"/>
    </source>
</evidence>
<dbReference type="PROSITE" id="PS00018">
    <property type="entry name" value="EF_HAND_1"/>
    <property type="match status" value="2"/>
</dbReference>
<gene>
    <name evidence="9" type="ORF">JXQ802_LOCUS29744</name>
    <name evidence="8" type="ORF">PYM288_LOCUS5543</name>
</gene>
<dbReference type="GO" id="GO:0005509">
    <property type="term" value="F:calcium ion binding"/>
    <property type="evidence" value="ECO:0007669"/>
    <property type="project" value="InterPro"/>
</dbReference>
<feature type="domain" description="EF-hand" evidence="7">
    <location>
        <begin position="151"/>
        <end position="186"/>
    </location>
</feature>
<sequence length="387" mass="45271">MASYDDNETGFSESDIHFARNTFFRDCPNGYCSKRKFLTFIRKSATNTSIQKPTLSAILFQTLISRQNYRQSRKFFSMMFNIYDRNHDGQLDFNEYIYALSALTGANRLRTIETLYNFFDINNQGYITRYEFNSRKKLAAQFLGQYKTGIKDILLYEQAFNTMDVNKDGRISKEEFIQWHLQDHLTPDETKPVKRRTRILKNLSTLVDIRGQIKTSSLQHRDNTNNNNNNNKNPIDAWLETTMNANNKFDLSSVSPLPTSINNDRYLLKVIRRARNRFVPHKNTLNDRMINMKQISIDNQSDSGVFTLSSRTNFNDDFESNSLLDIDENYPESSNIDDPEDKLLCQSFENVLMKTLLELNQYGERRSNSNDISITVDDQCQTMITRF</sequence>
<reference evidence="8" key="1">
    <citation type="submission" date="2021-02" db="EMBL/GenBank/DDBJ databases">
        <authorList>
            <person name="Nowell W R."/>
        </authorList>
    </citation>
    <scope>NUCLEOTIDE SEQUENCE</scope>
</reference>
<keyword evidence="5" id="KW-0106">Calcium</keyword>
<evidence type="ECO:0000256" key="2">
    <source>
        <dbReference type="ARBA" id="ARBA00022707"/>
    </source>
</evidence>
<dbReference type="InterPro" id="IPR018247">
    <property type="entry name" value="EF_Hand_1_Ca_BS"/>
</dbReference>
<protein>
    <recommendedName>
        <fullName evidence="7">EF-hand domain-containing protein</fullName>
    </recommendedName>
</protein>
<evidence type="ECO:0000256" key="4">
    <source>
        <dbReference type="ARBA" id="ARBA00022737"/>
    </source>
</evidence>
<dbReference type="SUPFAM" id="SSF47473">
    <property type="entry name" value="EF-hand"/>
    <property type="match status" value="1"/>
</dbReference>
<evidence type="ECO:0000313" key="9">
    <source>
        <dbReference type="EMBL" id="CAF1305775.1"/>
    </source>
</evidence>
<comment type="caution">
    <text evidence="8">The sequence shown here is derived from an EMBL/GenBank/DDBJ whole genome shotgun (WGS) entry which is preliminary data.</text>
</comment>
<dbReference type="AlphaFoldDB" id="A0A813TY16"/>
<dbReference type="Pfam" id="PF00036">
    <property type="entry name" value="EF-hand_1"/>
    <property type="match status" value="1"/>
</dbReference>
<keyword evidence="3" id="KW-0479">Metal-binding</keyword>
<dbReference type="EMBL" id="CAJNOL010001177">
    <property type="protein sequence ID" value="CAF1305775.1"/>
    <property type="molecule type" value="Genomic_DNA"/>
</dbReference>
<dbReference type="CDD" id="cd00051">
    <property type="entry name" value="EFh"/>
    <property type="match status" value="2"/>
</dbReference>
<proteinExistence type="inferred from homology"/>
<evidence type="ECO:0000313" key="10">
    <source>
        <dbReference type="Proteomes" id="UP000663854"/>
    </source>
</evidence>
<dbReference type="Pfam" id="PF13202">
    <property type="entry name" value="EF-hand_5"/>
    <property type="match status" value="1"/>
</dbReference>
<accession>A0A813TY16</accession>
<dbReference type="Proteomes" id="UP000663870">
    <property type="component" value="Unassembled WGS sequence"/>
</dbReference>
<keyword evidence="11" id="KW-1185">Reference proteome</keyword>
<dbReference type="Proteomes" id="UP000663854">
    <property type="component" value="Unassembled WGS sequence"/>
</dbReference>
<dbReference type="Gene3D" id="1.10.238.10">
    <property type="entry name" value="EF-hand"/>
    <property type="match status" value="2"/>
</dbReference>
<dbReference type="InterPro" id="IPR002048">
    <property type="entry name" value="EF_hand_dom"/>
</dbReference>
<evidence type="ECO:0000256" key="3">
    <source>
        <dbReference type="ARBA" id="ARBA00022723"/>
    </source>
</evidence>
<evidence type="ECO:0000313" key="8">
    <source>
        <dbReference type="EMBL" id="CAF0820171.1"/>
    </source>
</evidence>